<dbReference type="AlphaFoldDB" id="A0A317SC85"/>
<feature type="compositionally biased region" description="Polar residues" evidence="1">
    <location>
        <begin position="123"/>
        <end position="137"/>
    </location>
</feature>
<feature type="region of interest" description="Disordered" evidence="1">
    <location>
        <begin position="1"/>
        <end position="33"/>
    </location>
</feature>
<proteinExistence type="predicted"/>
<feature type="region of interest" description="Disordered" evidence="1">
    <location>
        <begin position="89"/>
        <end position="163"/>
    </location>
</feature>
<dbReference type="Proteomes" id="UP000246991">
    <property type="component" value="Unassembled WGS sequence"/>
</dbReference>
<feature type="compositionally biased region" description="Low complexity" evidence="1">
    <location>
        <begin position="138"/>
        <end position="148"/>
    </location>
</feature>
<gene>
    <name evidence="2" type="ORF">C7212DRAFT_348306</name>
</gene>
<reference evidence="2 3" key="1">
    <citation type="submission" date="2018-03" db="EMBL/GenBank/DDBJ databases">
        <title>Genomes of Pezizomycetes fungi and the evolution of truffles.</title>
        <authorList>
            <person name="Murat C."/>
            <person name="Payen T."/>
            <person name="Noel B."/>
            <person name="Kuo A."/>
            <person name="Martin F.M."/>
        </authorList>
    </citation>
    <scope>NUCLEOTIDE SEQUENCE [LARGE SCALE GENOMIC DNA]</scope>
    <source>
        <strain evidence="2">091103-1</strain>
    </source>
</reference>
<evidence type="ECO:0000313" key="2">
    <source>
        <dbReference type="EMBL" id="PWW72149.1"/>
    </source>
</evidence>
<evidence type="ECO:0000256" key="1">
    <source>
        <dbReference type="SAM" id="MobiDB-lite"/>
    </source>
</evidence>
<dbReference type="EMBL" id="PYWC01000116">
    <property type="protein sequence ID" value="PWW72149.1"/>
    <property type="molecule type" value="Genomic_DNA"/>
</dbReference>
<organism evidence="2 3">
    <name type="scientific">Tuber magnatum</name>
    <name type="common">white Piedmont truffle</name>
    <dbReference type="NCBI Taxonomy" id="42249"/>
    <lineage>
        <taxon>Eukaryota</taxon>
        <taxon>Fungi</taxon>
        <taxon>Dikarya</taxon>
        <taxon>Ascomycota</taxon>
        <taxon>Pezizomycotina</taxon>
        <taxon>Pezizomycetes</taxon>
        <taxon>Pezizales</taxon>
        <taxon>Tuberaceae</taxon>
        <taxon>Tuber</taxon>
    </lineage>
</organism>
<feature type="region of interest" description="Disordered" evidence="1">
    <location>
        <begin position="53"/>
        <end position="73"/>
    </location>
</feature>
<name>A0A317SC85_9PEZI</name>
<protein>
    <submittedName>
        <fullName evidence="2">Uncharacterized protein</fullName>
    </submittedName>
</protein>
<sequence length="163" mass="17864">MDRGISFPDNPPPYEDTKGHQSQAKQVDTEAPAQESLRIRVTKILQSCFNIFRTPAQPLHQSDSKRPLSDQDEDSYMVDLKFGDGSREAGNLRDVGNTTTTYTKDIGAVPRPKPVRIKMDFGNDNQKAGNLESVGNATTTIHGTPKTTGRAPDPGARRVGARK</sequence>
<evidence type="ECO:0000313" key="3">
    <source>
        <dbReference type="Proteomes" id="UP000246991"/>
    </source>
</evidence>
<accession>A0A317SC85</accession>
<comment type="caution">
    <text evidence="2">The sequence shown here is derived from an EMBL/GenBank/DDBJ whole genome shotgun (WGS) entry which is preliminary data.</text>
</comment>
<keyword evidence="3" id="KW-1185">Reference proteome</keyword>